<keyword evidence="2" id="KW-0645">Protease</keyword>
<dbReference type="SUPFAM" id="SSF54001">
    <property type="entry name" value="Cysteine proteinases"/>
    <property type="match status" value="1"/>
</dbReference>
<feature type="compositionally biased region" description="Low complexity" evidence="4">
    <location>
        <begin position="378"/>
        <end position="388"/>
    </location>
</feature>
<keyword evidence="7" id="KW-1185">Reference proteome</keyword>
<protein>
    <recommendedName>
        <fullName evidence="5">Ubiquitin-like protease family profile domain-containing protein</fullName>
    </recommendedName>
</protein>
<evidence type="ECO:0000256" key="2">
    <source>
        <dbReference type="ARBA" id="ARBA00022670"/>
    </source>
</evidence>
<dbReference type="RefSeq" id="XP_064701119.1">
    <property type="nucleotide sequence ID" value="XM_064852655.1"/>
</dbReference>
<evidence type="ECO:0000313" key="7">
    <source>
        <dbReference type="Proteomes" id="UP001358417"/>
    </source>
</evidence>
<feature type="region of interest" description="Disordered" evidence="4">
    <location>
        <begin position="367"/>
        <end position="393"/>
    </location>
</feature>
<keyword evidence="3" id="KW-0378">Hydrolase</keyword>
<dbReference type="EMBL" id="JAVRRD010000036">
    <property type="protein sequence ID" value="KAK5045495.1"/>
    <property type="molecule type" value="Genomic_DNA"/>
</dbReference>
<organism evidence="6 7">
    <name type="scientific">Exophiala bonariae</name>
    <dbReference type="NCBI Taxonomy" id="1690606"/>
    <lineage>
        <taxon>Eukaryota</taxon>
        <taxon>Fungi</taxon>
        <taxon>Dikarya</taxon>
        <taxon>Ascomycota</taxon>
        <taxon>Pezizomycotina</taxon>
        <taxon>Eurotiomycetes</taxon>
        <taxon>Chaetothyriomycetidae</taxon>
        <taxon>Chaetothyriales</taxon>
        <taxon>Herpotrichiellaceae</taxon>
        <taxon>Exophiala</taxon>
    </lineage>
</organism>
<dbReference type="GO" id="GO:0019783">
    <property type="term" value="F:ubiquitin-like protein peptidase activity"/>
    <property type="evidence" value="ECO:0007669"/>
    <property type="project" value="UniProtKB-ARBA"/>
</dbReference>
<feature type="region of interest" description="Disordered" evidence="4">
    <location>
        <begin position="231"/>
        <end position="253"/>
    </location>
</feature>
<sequence>MTKLRDLKEEARQALYRMWGETSLGLPPDWPYLDIPQSALTAYSALCKQVVLAEQELADIWTPPNGLLSDFTLAHFTRVNLDKRRAKYVADLDKTAKLDLATVWKGDERFRIPSAIPGMLRNLNTSLDGLWENEYVVQLLSANHFQPRNIQKASQILTSDSASSGESQLLPSDDEDESQSQNSTLATPNLGDHADQVRRRCSTGIPDAATFLATFTTRHQEALSRKRFQDDIDPRDLDPFGNEDTMDSPQTGEELTVSENGQARLFGLGLTTHKQTTVSRQPGVLPKFGTSPRLLSTPNSIRDQPQAPHLPLASLKKGMRRHRNLSASGTPILGGDRSTSVGSSLPKDSHLSGILKGRREFMLSSNAGQTNGIRGQCPTGSPSSPSTSRFSVNRKRTSAVALIDDNDEPSESKAKHTKYAYSSKDETCSYSASQRSHICTAIESTVDNAWLNSTCLQNVLNAFFYDTNSVVLESTYAEPGAFTNFHLQLPHDTGRLVLPVHLDNHWSLSIVDLETGQMHWYNSKSLGKQYEQRVETNLRNFTTWLTTEKYCSVEEWSFIGQPCLQQNDSSSCGVYVLAVGAHLAADTSIPSFICQVAWRQLVQRILQAYAPHSHDSLFSSQGREYLQKPTNELVESLKLALEALARISSQLQEYVVAVDARSTELENSQSSYSRIVDLFYTIPEAGRLDESQAQFVVKLNSVGKEVKEIKRLKVPLANTLVGMEAATRHSATLYESVCVKLQETEKQGIKEAQARVEGRQRDLEQVRSVMFGDFLTLFF</sequence>
<dbReference type="AlphaFoldDB" id="A0AAV9MX74"/>
<proteinExistence type="inferred from homology"/>
<evidence type="ECO:0000256" key="3">
    <source>
        <dbReference type="ARBA" id="ARBA00022801"/>
    </source>
</evidence>
<evidence type="ECO:0000259" key="5">
    <source>
        <dbReference type="Pfam" id="PF02902"/>
    </source>
</evidence>
<dbReference type="GO" id="GO:0008234">
    <property type="term" value="F:cysteine-type peptidase activity"/>
    <property type="evidence" value="ECO:0007669"/>
    <property type="project" value="InterPro"/>
</dbReference>
<dbReference type="Proteomes" id="UP001358417">
    <property type="component" value="Unassembled WGS sequence"/>
</dbReference>
<dbReference type="Pfam" id="PF02902">
    <property type="entry name" value="Peptidase_C48"/>
    <property type="match status" value="1"/>
</dbReference>
<dbReference type="Gene3D" id="3.40.395.10">
    <property type="entry name" value="Adenoviral Proteinase, Chain A"/>
    <property type="match status" value="1"/>
</dbReference>
<evidence type="ECO:0000256" key="4">
    <source>
        <dbReference type="SAM" id="MobiDB-lite"/>
    </source>
</evidence>
<gene>
    <name evidence="6" type="ORF">LTR84_009113</name>
</gene>
<dbReference type="GeneID" id="89977274"/>
<evidence type="ECO:0000256" key="1">
    <source>
        <dbReference type="ARBA" id="ARBA00005234"/>
    </source>
</evidence>
<comment type="similarity">
    <text evidence="1">Belongs to the peptidase C48 family.</text>
</comment>
<feature type="compositionally biased region" description="Polar residues" evidence="4">
    <location>
        <begin position="157"/>
        <end position="170"/>
    </location>
</feature>
<feature type="region of interest" description="Disordered" evidence="4">
    <location>
        <begin position="325"/>
        <end position="353"/>
    </location>
</feature>
<reference evidence="6 7" key="1">
    <citation type="submission" date="2023-08" db="EMBL/GenBank/DDBJ databases">
        <title>Black Yeasts Isolated from many extreme environments.</title>
        <authorList>
            <person name="Coleine C."/>
            <person name="Stajich J.E."/>
            <person name="Selbmann L."/>
        </authorList>
    </citation>
    <scope>NUCLEOTIDE SEQUENCE [LARGE SCALE GENOMIC DNA]</scope>
    <source>
        <strain evidence="6 7">CCFEE 5792</strain>
    </source>
</reference>
<dbReference type="InterPro" id="IPR003653">
    <property type="entry name" value="Peptidase_C48_C"/>
</dbReference>
<name>A0AAV9MX74_9EURO</name>
<comment type="caution">
    <text evidence="6">The sequence shown here is derived from an EMBL/GenBank/DDBJ whole genome shotgun (WGS) entry which is preliminary data.</text>
</comment>
<dbReference type="GO" id="GO:0006508">
    <property type="term" value="P:proteolysis"/>
    <property type="evidence" value="ECO:0007669"/>
    <property type="project" value="UniProtKB-KW"/>
</dbReference>
<feature type="region of interest" description="Disordered" evidence="4">
    <location>
        <begin position="157"/>
        <end position="195"/>
    </location>
</feature>
<evidence type="ECO:0000313" key="6">
    <source>
        <dbReference type="EMBL" id="KAK5045495.1"/>
    </source>
</evidence>
<dbReference type="InterPro" id="IPR038765">
    <property type="entry name" value="Papain-like_cys_pep_sf"/>
</dbReference>
<feature type="domain" description="Ubiquitin-like protease family profile" evidence="5">
    <location>
        <begin position="496"/>
        <end position="590"/>
    </location>
</feature>
<accession>A0AAV9MX74</accession>